<evidence type="ECO:0000256" key="2">
    <source>
        <dbReference type="ARBA" id="ARBA00023125"/>
    </source>
</evidence>
<dbReference type="Proteomes" id="UP001596298">
    <property type="component" value="Unassembled WGS sequence"/>
</dbReference>
<dbReference type="InterPro" id="IPR036390">
    <property type="entry name" value="WH_DNA-bd_sf"/>
</dbReference>
<dbReference type="RefSeq" id="WP_382400467.1">
    <property type="nucleotide sequence ID" value="NZ_JBHSWH010000001.1"/>
</dbReference>
<keyword evidence="3" id="KW-0804">Transcription</keyword>
<sequence>MSDVIPPPKRTSELVVAHMHQLIRSGEWPVGERIPAEPELVGRFGVGRNTIREAVRALEHVGMLAPRRGDGTYVRSASPYAAVIQRSATTELLDLLQVRRALESEAAAGAASTATAVAKRRIRKLLDTAEKALVSGDSEQYDAADIDFHAGVVAASGNGLLVEIYAGVVEAMRRSHAEVTSAFRAGQMHPLGHRDLVDAIERGDAEAARAAVHAYLTEAEKEVRR</sequence>
<dbReference type="Pfam" id="PF00392">
    <property type="entry name" value="GntR"/>
    <property type="match status" value="1"/>
</dbReference>
<dbReference type="EMBL" id="JBHSWH010000001">
    <property type="protein sequence ID" value="MFC6705382.1"/>
    <property type="molecule type" value="Genomic_DNA"/>
</dbReference>
<dbReference type="SMART" id="SM00345">
    <property type="entry name" value="HTH_GNTR"/>
    <property type="match status" value="1"/>
</dbReference>
<dbReference type="Gene3D" id="1.20.120.530">
    <property type="entry name" value="GntR ligand-binding domain-like"/>
    <property type="match status" value="1"/>
</dbReference>
<keyword evidence="6" id="KW-1185">Reference proteome</keyword>
<dbReference type="Gene3D" id="1.10.10.10">
    <property type="entry name" value="Winged helix-like DNA-binding domain superfamily/Winged helix DNA-binding domain"/>
    <property type="match status" value="1"/>
</dbReference>
<dbReference type="PANTHER" id="PTHR43537:SF47">
    <property type="entry name" value="REGULATORY PROTEIN GNTR HTH"/>
    <property type="match status" value="1"/>
</dbReference>
<keyword evidence="1" id="KW-0805">Transcription regulation</keyword>
<evidence type="ECO:0000259" key="4">
    <source>
        <dbReference type="PROSITE" id="PS50949"/>
    </source>
</evidence>
<comment type="caution">
    <text evidence="5">The sequence shown here is derived from an EMBL/GenBank/DDBJ whole genome shotgun (WGS) entry which is preliminary data.</text>
</comment>
<dbReference type="CDD" id="cd07377">
    <property type="entry name" value="WHTH_GntR"/>
    <property type="match status" value="1"/>
</dbReference>
<dbReference type="InterPro" id="IPR008920">
    <property type="entry name" value="TF_FadR/GntR_C"/>
</dbReference>
<evidence type="ECO:0000256" key="3">
    <source>
        <dbReference type="ARBA" id="ARBA00023163"/>
    </source>
</evidence>
<evidence type="ECO:0000256" key="1">
    <source>
        <dbReference type="ARBA" id="ARBA00023015"/>
    </source>
</evidence>
<dbReference type="SUPFAM" id="SSF46785">
    <property type="entry name" value="Winged helix' DNA-binding domain"/>
    <property type="match status" value="1"/>
</dbReference>
<dbReference type="PRINTS" id="PR00035">
    <property type="entry name" value="HTHGNTR"/>
</dbReference>
<gene>
    <name evidence="5" type="ORF">ACFQDH_08915</name>
</gene>
<protein>
    <submittedName>
        <fullName evidence="5">FadR/GntR family transcriptional regulator</fullName>
    </submittedName>
</protein>
<dbReference type="Pfam" id="PF07729">
    <property type="entry name" value="FCD"/>
    <property type="match status" value="1"/>
</dbReference>
<dbReference type="InterPro" id="IPR011711">
    <property type="entry name" value="GntR_C"/>
</dbReference>
<organism evidence="5 6">
    <name type="scientific">Flexivirga alba</name>
    <dbReference type="NCBI Taxonomy" id="702742"/>
    <lineage>
        <taxon>Bacteria</taxon>
        <taxon>Bacillati</taxon>
        <taxon>Actinomycetota</taxon>
        <taxon>Actinomycetes</taxon>
        <taxon>Micrococcales</taxon>
        <taxon>Dermacoccaceae</taxon>
        <taxon>Flexivirga</taxon>
    </lineage>
</organism>
<name>A0ABW2AEQ9_9MICO</name>
<dbReference type="InterPro" id="IPR036388">
    <property type="entry name" value="WH-like_DNA-bd_sf"/>
</dbReference>
<proteinExistence type="predicted"/>
<dbReference type="PANTHER" id="PTHR43537">
    <property type="entry name" value="TRANSCRIPTIONAL REGULATOR, GNTR FAMILY"/>
    <property type="match status" value="1"/>
</dbReference>
<keyword evidence="2" id="KW-0238">DNA-binding</keyword>
<dbReference type="SMART" id="SM00895">
    <property type="entry name" value="FCD"/>
    <property type="match status" value="1"/>
</dbReference>
<feature type="domain" description="HTH gntR-type" evidence="4">
    <location>
        <begin position="9"/>
        <end position="77"/>
    </location>
</feature>
<dbReference type="PROSITE" id="PS50949">
    <property type="entry name" value="HTH_GNTR"/>
    <property type="match status" value="1"/>
</dbReference>
<accession>A0ABW2AEQ9</accession>
<dbReference type="InterPro" id="IPR000524">
    <property type="entry name" value="Tscrpt_reg_HTH_GntR"/>
</dbReference>
<reference evidence="6" key="1">
    <citation type="journal article" date="2019" name="Int. J. Syst. Evol. Microbiol.">
        <title>The Global Catalogue of Microorganisms (GCM) 10K type strain sequencing project: providing services to taxonomists for standard genome sequencing and annotation.</title>
        <authorList>
            <consortium name="The Broad Institute Genomics Platform"/>
            <consortium name="The Broad Institute Genome Sequencing Center for Infectious Disease"/>
            <person name="Wu L."/>
            <person name="Ma J."/>
        </authorList>
    </citation>
    <scope>NUCLEOTIDE SEQUENCE [LARGE SCALE GENOMIC DNA]</scope>
    <source>
        <strain evidence="6">CCUG 58127</strain>
    </source>
</reference>
<evidence type="ECO:0000313" key="5">
    <source>
        <dbReference type="EMBL" id="MFC6705382.1"/>
    </source>
</evidence>
<dbReference type="SUPFAM" id="SSF48008">
    <property type="entry name" value="GntR ligand-binding domain-like"/>
    <property type="match status" value="1"/>
</dbReference>
<evidence type="ECO:0000313" key="6">
    <source>
        <dbReference type="Proteomes" id="UP001596298"/>
    </source>
</evidence>